<keyword evidence="2" id="KW-1185">Reference proteome</keyword>
<evidence type="ECO:0000313" key="1">
    <source>
        <dbReference type="EMBL" id="MCI66007.1"/>
    </source>
</evidence>
<accession>A0A392TZN5</accession>
<dbReference type="AlphaFoldDB" id="A0A392TZN5"/>
<reference evidence="1 2" key="1">
    <citation type="journal article" date="2018" name="Front. Plant Sci.">
        <title>Red Clover (Trifolium pratense) and Zigzag Clover (T. medium) - A Picture of Genomic Similarities and Differences.</title>
        <authorList>
            <person name="Dluhosova J."/>
            <person name="Istvanek J."/>
            <person name="Nedelnik J."/>
            <person name="Repkova J."/>
        </authorList>
    </citation>
    <scope>NUCLEOTIDE SEQUENCE [LARGE SCALE GENOMIC DNA]</scope>
    <source>
        <strain evidence="2">cv. 10/8</strain>
        <tissue evidence="1">Leaf</tissue>
    </source>
</reference>
<name>A0A392TZN5_9FABA</name>
<dbReference type="EMBL" id="LXQA010686782">
    <property type="protein sequence ID" value="MCI66007.1"/>
    <property type="molecule type" value="Genomic_DNA"/>
</dbReference>
<feature type="non-terminal residue" evidence="1">
    <location>
        <position position="57"/>
    </location>
</feature>
<sequence length="57" mass="6663">MQEMEKLKLLKELLLPLARDAESLAHGAEIVELWKICFCCWRAAQGVLARRARLRRK</sequence>
<dbReference type="Proteomes" id="UP000265520">
    <property type="component" value="Unassembled WGS sequence"/>
</dbReference>
<proteinExistence type="predicted"/>
<protein>
    <submittedName>
        <fullName evidence="1">Uncharacterized protein</fullName>
    </submittedName>
</protein>
<comment type="caution">
    <text evidence="1">The sequence shown here is derived from an EMBL/GenBank/DDBJ whole genome shotgun (WGS) entry which is preliminary data.</text>
</comment>
<evidence type="ECO:0000313" key="2">
    <source>
        <dbReference type="Proteomes" id="UP000265520"/>
    </source>
</evidence>
<organism evidence="1 2">
    <name type="scientific">Trifolium medium</name>
    <dbReference type="NCBI Taxonomy" id="97028"/>
    <lineage>
        <taxon>Eukaryota</taxon>
        <taxon>Viridiplantae</taxon>
        <taxon>Streptophyta</taxon>
        <taxon>Embryophyta</taxon>
        <taxon>Tracheophyta</taxon>
        <taxon>Spermatophyta</taxon>
        <taxon>Magnoliopsida</taxon>
        <taxon>eudicotyledons</taxon>
        <taxon>Gunneridae</taxon>
        <taxon>Pentapetalae</taxon>
        <taxon>rosids</taxon>
        <taxon>fabids</taxon>
        <taxon>Fabales</taxon>
        <taxon>Fabaceae</taxon>
        <taxon>Papilionoideae</taxon>
        <taxon>50 kb inversion clade</taxon>
        <taxon>NPAAA clade</taxon>
        <taxon>Hologalegina</taxon>
        <taxon>IRL clade</taxon>
        <taxon>Trifolieae</taxon>
        <taxon>Trifolium</taxon>
    </lineage>
</organism>